<evidence type="ECO:0000313" key="2">
    <source>
        <dbReference type="Proteomes" id="UP000095281"/>
    </source>
</evidence>
<keyword evidence="2" id="KW-1185">Reference proteome</keyword>
<name>A0A1I8BGJ4_MELHA</name>
<sequence>MKCQLCRRQCKSTICTIVGDMETGDERVDAFVQRRKLILKGNPFASEALLRSHLPMPEKRELVTQLTISESELEAELKQHFEPEKSGLGSFVTAPTTFNDEKLRTTVSNRKLSPGVDDITLTMSRELLSEDIHLQQDNVSPPSFNPQPPGKINMPK</sequence>
<reference evidence="3" key="1">
    <citation type="submission" date="2016-11" db="UniProtKB">
        <authorList>
            <consortium name="WormBaseParasite"/>
        </authorList>
    </citation>
    <scope>IDENTIFICATION</scope>
</reference>
<accession>A0A1I8BGJ4</accession>
<dbReference type="AlphaFoldDB" id="A0A1I8BGJ4"/>
<feature type="region of interest" description="Disordered" evidence="1">
    <location>
        <begin position="133"/>
        <end position="156"/>
    </location>
</feature>
<evidence type="ECO:0000256" key="1">
    <source>
        <dbReference type="SAM" id="MobiDB-lite"/>
    </source>
</evidence>
<dbReference type="WBParaSite" id="MhA1_Contig239.frz3.gene30">
    <property type="protein sequence ID" value="MhA1_Contig239.frz3.gene30"/>
    <property type="gene ID" value="MhA1_Contig239.frz3.gene30"/>
</dbReference>
<evidence type="ECO:0000313" key="3">
    <source>
        <dbReference type="WBParaSite" id="MhA1_Contig239.frz3.gene30"/>
    </source>
</evidence>
<organism evidence="2 3">
    <name type="scientific">Meloidogyne hapla</name>
    <name type="common">Root-knot nematode worm</name>
    <dbReference type="NCBI Taxonomy" id="6305"/>
    <lineage>
        <taxon>Eukaryota</taxon>
        <taxon>Metazoa</taxon>
        <taxon>Ecdysozoa</taxon>
        <taxon>Nematoda</taxon>
        <taxon>Chromadorea</taxon>
        <taxon>Rhabditida</taxon>
        <taxon>Tylenchina</taxon>
        <taxon>Tylenchomorpha</taxon>
        <taxon>Tylenchoidea</taxon>
        <taxon>Meloidogynidae</taxon>
        <taxon>Meloidogyninae</taxon>
        <taxon>Meloidogyne</taxon>
    </lineage>
</organism>
<protein>
    <submittedName>
        <fullName evidence="3">LOB domain-containing protein</fullName>
    </submittedName>
</protein>
<proteinExistence type="predicted"/>
<dbReference type="Proteomes" id="UP000095281">
    <property type="component" value="Unplaced"/>
</dbReference>